<evidence type="ECO:0000259" key="6">
    <source>
        <dbReference type="Pfam" id="PF08281"/>
    </source>
</evidence>
<protein>
    <submittedName>
        <fullName evidence="7">Putative RNA polymerase ECF subfamily sigma factor</fullName>
    </submittedName>
</protein>
<keyword evidence="8" id="KW-1185">Reference proteome</keyword>
<dbReference type="InterPro" id="IPR036388">
    <property type="entry name" value="WH-like_DNA-bd_sf"/>
</dbReference>
<name>A0A1Y6K607_9CHLR</name>
<comment type="similarity">
    <text evidence="1">Belongs to the sigma-70 factor family. ECF subfamily.</text>
</comment>
<evidence type="ECO:0000256" key="2">
    <source>
        <dbReference type="ARBA" id="ARBA00023015"/>
    </source>
</evidence>
<dbReference type="GO" id="GO:0016987">
    <property type="term" value="F:sigma factor activity"/>
    <property type="evidence" value="ECO:0007669"/>
    <property type="project" value="UniProtKB-KW"/>
</dbReference>
<evidence type="ECO:0000256" key="4">
    <source>
        <dbReference type="ARBA" id="ARBA00023163"/>
    </source>
</evidence>
<evidence type="ECO:0000256" key="1">
    <source>
        <dbReference type="ARBA" id="ARBA00010641"/>
    </source>
</evidence>
<dbReference type="GO" id="GO:0006352">
    <property type="term" value="P:DNA-templated transcription initiation"/>
    <property type="evidence" value="ECO:0007669"/>
    <property type="project" value="InterPro"/>
</dbReference>
<dbReference type="GO" id="GO:0003677">
    <property type="term" value="F:DNA binding"/>
    <property type="evidence" value="ECO:0007669"/>
    <property type="project" value="InterPro"/>
</dbReference>
<evidence type="ECO:0000313" key="7">
    <source>
        <dbReference type="EMBL" id="SMX54029.1"/>
    </source>
</evidence>
<gene>
    <name evidence="7" type="ORF">CFX1CAM_0964</name>
</gene>
<dbReference type="InterPro" id="IPR014284">
    <property type="entry name" value="RNA_pol_sigma-70_dom"/>
</dbReference>
<dbReference type="EMBL" id="LT859958">
    <property type="protein sequence ID" value="SMX54029.1"/>
    <property type="molecule type" value="Genomic_DNA"/>
</dbReference>
<dbReference type="Gene3D" id="1.10.10.10">
    <property type="entry name" value="Winged helix-like DNA-binding domain superfamily/Winged helix DNA-binding domain"/>
    <property type="match status" value="1"/>
</dbReference>
<dbReference type="AlphaFoldDB" id="A0A1Y6K607"/>
<proteinExistence type="inferred from homology"/>
<dbReference type="PANTHER" id="PTHR43133">
    <property type="entry name" value="RNA POLYMERASE ECF-TYPE SIGMA FACTO"/>
    <property type="match status" value="1"/>
</dbReference>
<dbReference type="PANTHER" id="PTHR43133:SF51">
    <property type="entry name" value="RNA POLYMERASE SIGMA FACTOR"/>
    <property type="match status" value="1"/>
</dbReference>
<organism evidence="7 8">
    <name type="scientific">Candidatus Brevifilum fermentans</name>
    <dbReference type="NCBI Taxonomy" id="1986204"/>
    <lineage>
        <taxon>Bacteria</taxon>
        <taxon>Bacillati</taxon>
        <taxon>Chloroflexota</taxon>
        <taxon>Anaerolineae</taxon>
        <taxon>Anaerolineales</taxon>
        <taxon>Anaerolineaceae</taxon>
        <taxon>Candidatus Brevifilum</taxon>
    </lineage>
</organism>
<dbReference type="InterPro" id="IPR013324">
    <property type="entry name" value="RNA_pol_sigma_r3/r4-like"/>
</dbReference>
<evidence type="ECO:0000259" key="5">
    <source>
        <dbReference type="Pfam" id="PF04542"/>
    </source>
</evidence>
<sequence>MSSSRDHDFSPESDRLFLEMLYDNYNGLMFNQARRYFQNQADIEDVVQQSLVKLIKYLPTIRKLNRNILAAYIVNVIRSCSMDIYRKRKIEKETNFSDFFEDFEETVVDDFDLDCMVEKLLCVEQLTNAILQLPEQDQFVLEAKYLQRWSDSEIAEVLGIKANTVRTRLFRAKKKALLILSRGKNEDQQVR</sequence>
<feature type="domain" description="RNA polymerase sigma-70 region 2" evidence="5">
    <location>
        <begin position="21"/>
        <end position="89"/>
    </location>
</feature>
<dbReference type="Proteomes" id="UP000195514">
    <property type="component" value="Chromosome I"/>
</dbReference>
<dbReference type="KEGG" id="abat:CFX1CAM_0964"/>
<feature type="domain" description="RNA polymerase sigma factor 70 region 4 type 2" evidence="6">
    <location>
        <begin position="124"/>
        <end position="175"/>
    </location>
</feature>
<dbReference type="InterPro" id="IPR007627">
    <property type="entry name" value="RNA_pol_sigma70_r2"/>
</dbReference>
<dbReference type="Pfam" id="PF08281">
    <property type="entry name" value="Sigma70_r4_2"/>
    <property type="match status" value="1"/>
</dbReference>
<dbReference type="InterPro" id="IPR013249">
    <property type="entry name" value="RNA_pol_sigma70_r4_t2"/>
</dbReference>
<evidence type="ECO:0000313" key="8">
    <source>
        <dbReference type="Proteomes" id="UP000195514"/>
    </source>
</evidence>
<dbReference type="SUPFAM" id="SSF88946">
    <property type="entry name" value="Sigma2 domain of RNA polymerase sigma factors"/>
    <property type="match status" value="1"/>
</dbReference>
<keyword evidence="3" id="KW-0731">Sigma factor</keyword>
<dbReference type="SUPFAM" id="SSF88659">
    <property type="entry name" value="Sigma3 and sigma4 domains of RNA polymerase sigma factors"/>
    <property type="match status" value="1"/>
</dbReference>
<dbReference type="Gene3D" id="1.10.1740.10">
    <property type="match status" value="1"/>
</dbReference>
<dbReference type="NCBIfam" id="TIGR02937">
    <property type="entry name" value="sigma70-ECF"/>
    <property type="match status" value="1"/>
</dbReference>
<dbReference type="Pfam" id="PF04542">
    <property type="entry name" value="Sigma70_r2"/>
    <property type="match status" value="1"/>
</dbReference>
<dbReference type="CDD" id="cd06171">
    <property type="entry name" value="Sigma70_r4"/>
    <property type="match status" value="1"/>
</dbReference>
<evidence type="ECO:0000256" key="3">
    <source>
        <dbReference type="ARBA" id="ARBA00023082"/>
    </source>
</evidence>
<dbReference type="InterPro" id="IPR039425">
    <property type="entry name" value="RNA_pol_sigma-70-like"/>
</dbReference>
<dbReference type="InterPro" id="IPR013325">
    <property type="entry name" value="RNA_pol_sigma_r2"/>
</dbReference>
<reference evidence="8" key="1">
    <citation type="submission" date="2017-05" db="EMBL/GenBank/DDBJ databases">
        <authorList>
            <person name="Kirkegaard R."/>
            <person name="Mcilroy J S."/>
        </authorList>
    </citation>
    <scope>NUCLEOTIDE SEQUENCE [LARGE SCALE GENOMIC DNA]</scope>
</reference>
<keyword evidence="2" id="KW-0805">Transcription regulation</keyword>
<keyword evidence="4" id="KW-0804">Transcription</keyword>
<accession>A0A1Y6K607</accession>